<dbReference type="Pfam" id="PF00990">
    <property type="entry name" value="GGDEF"/>
    <property type="match status" value="1"/>
</dbReference>
<dbReference type="SMART" id="SM00267">
    <property type="entry name" value="GGDEF"/>
    <property type="match status" value="1"/>
</dbReference>
<evidence type="ECO:0008006" key="7">
    <source>
        <dbReference type="Google" id="ProtNLM"/>
    </source>
</evidence>
<dbReference type="SMART" id="SM00091">
    <property type="entry name" value="PAS"/>
    <property type="match status" value="2"/>
</dbReference>
<dbReference type="InterPro" id="IPR052155">
    <property type="entry name" value="Biofilm_reg_signaling"/>
</dbReference>
<dbReference type="NCBIfam" id="TIGR00229">
    <property type="entry name" value="sensory_box"/>
    <property type="match status" value="2"/>
</dbReference>
<dbReference type="Proteomes" id="UP000050902">
    <property type="component" value="Unassembled WGS sequence"/>
</dbReference>
<feature type="domain" description="EAL" evidence="3">
    <location>
        <begin position="585"/>
        <end position="839"/>
    </location>
</feature>
<protein>
    <recommendedName>
        <fullName evidence="7">EAL domain-containing protein</fullName>
    </recommendedName>
</protein>
<dbReference type="SMART" id="SM00086">
    <property type="entry name" value="PAC"/>
    <property type="match status" value="2"/>
</dbReference>
<dbReference type="CDD" id="cd00130">
    <property type="entry name" value="PAS"/>
    <property type="match status" value="2"/>
</dbReference>
<dbReference type="Pfam" id="PF00563">
    <property type="entry name" value="EAL"/>
    <property type="match status" value="1"/>
</dbReference>
<dbReference type="SUPFAM" id="SSF55785">
    <property type="entry name" value="PYP-like sensor domain (PAS domain)"/>
    <property type="match status" value="2"/>
</dbReference>
<dbReference type="InterPro" id="IPR029016">
    <property type="entry name" value="GAF-like_dom_sf"/>
</dbReference>
<evidence type="ECO:0000259" key="4">
    <source>
        <dbReference type="PROSITE" id="PS50887"/>
    </source>
</evidence>
<proteinExistence type="predicted"/>
<dbReference type="InterPro" id="IPR000014">
    <property type="entry name" value="PAS"/>
</dbReference>
<dbReference type="InterPro" id="IPR043128">
    <property type="entry name" value="Rev_trsase/Diguanyl_cyclase"/>
</dbReference>
<dbReference type="SUPFAM" id="SSF55781">
    <property type="entry name" value="GAF domain-like"/>
    <property type="match status" value="1"/>
</dbReference>
<dbReference type="NCBIfam" id="TIGR00254">
    <property type="entry name" value="GGDEF"/>
    <property type="match status" value="1"/>
</dbReference>
<comment type="caution">
    <text evidence="5">The sequence shown here is derived from an EMBL/GenBank/DDBJ whole genome shotgun (WGS) entry which is preliminary data.</text>
</comment>
<dbReference type="SMART" id="SM00052">
    <property type="entry name" value="EAL"/>
    <property type="match status" value="1"/>
</dbReference>
<dbReference type="SUPFAM" id="SSF141868">
    <property type="entry name" value="EAL domain-like"/>
    <property type="match status" value="1"/>
</dbReference>
<evidence type="ECO:0000259" key="2">
    <source>
        <dbReference type="PROSITE" id="PS50113"/>
    </source>
</evidence>
<dbReference type="Gene3D" id="3.30.450.20">
    <property type="entry name" value="PAS domain"/>
    <property type="match status" value="2"/>
</dbReference>
<accession>A0ABR5NL03</accession>
<dbReference type="Pfam" id="PF13185">
    <property type="entry name" value="GAF_2"/>
    <property type="match status" value="1"/>
</dbReference>
<dbReference type="InterPro" id="IPR012226">
    <property type="entry name" value="Diguanyl_cyclase/Pdiesterase"/>
</dbReference>
<gene>
    <name evidence="5" type="ORF">ABB22_06685</name>
</gene>
<dbReference type="Pfam" id="PF13426">
    <property type="entry name" value="PAS_9"/>
    <property type="match status" value="1"/>
</dbReference>
<dbReference type="PIRSF" id="PIRSF005925">
    <property type="entry name" value="Dos"/>
    <property type="match status" value="1"/>
</dbReference>
<feature type="domain" description="GGDEF" evidence="4">
    <location>
        <begin position="444"/>
        <end position="576"/>
    </location>
</feature>
<feature type="domain" description="PAC" evidence="2">
    <location>
        <begin position="78"/>
        <end position="128"/>
    </location>
</feature>
<dbReference type="PANTHER" id="PTHR44757:SF2">
    <property type="entry name" value="BIOFILM ARCHITECTURE MAINTENANCE PROTEIN MBAA"/>
    <property type="match status" value="1"/>
</dbReference>
<dbReference type="PANTHER" id="PTHR44757">
    <property type="entry name" value="DIGUANYLATE CYCLASE DGCP"/>
    <property type="match status" value="1"/>
</dbReference>
<dbReference type="PROSITE" id="PS50112">
    <property type="entry name" value="PAS"/>
    <property type="match status" value="2"/>
</dbReference>
<name>A0ABR5NL03_9GAMM</name>
<dbReference type="InterPro" id="IPR003018">
    <property type="entry name" value="GAF"/>
</dbReference>
<keyword evidence="6" id="KW-1185">Reference proteome</keyword>
<reference evidence="5 6" key="1">
    <citation type="submission" date="2015-05" db="EMBL/GenBank/DDBJ databases">
        <title>Genome sequencing and analysis of members of genus Stenotrophomonas.</title>
        <authorList>
            <person name="Patil P.P."/>
            <person name="Midha S."/>
            <person name="Patil P.B."/>
        </authorList>
    </citation>
    <scope>NUCLEOTIDE SEQUENCE [LARGE SCALE GENOMIC DNA]</scope>
    <source>
        <strain evidence="5 6">DSM 12575</strain>
    </source>
</reference>
<dbReference type="PROSITE" id="PS50113">
    <property type="entry name" value="PAC"/>
    <property type="match status" value="2"/>
</dbReference>
<evidence type="ECO:0000259" key="3">
    <source>
        <dbReference type="PROSITE" id="PS50883"/>
    </source>
</evidence>
<dbReference type="Gene3D" id="3.30.70.270">
    <property type="match status" value="1"/>
</dbReference>
<dbReference type="Pfam" id="PF00989">
    <property type="entry name" value="PAS"/>
    <property type="match status" value="1"/>
</dbReference>
<dbReference type="CDD" id="cd01948">
    <property type="entry name" value="EAL"/>
    <property type="match status" value="1"/>
</dbReference>
<dbReference type="InterPro" id="IPR035919">
    <property type="entry name" value="EAL_sf"/>
</dbReference>
<dbReference type="InterPro" id="IPR029787">
    <property type="entry name" value="Nucleotide_cyclase"/>
</dbReference>
<dbReference type="InterPro" id="IPR001610">
    <property type="entry name" value="PAC"/>
</dbReference>
<sequence length="847" mass="93881">MLPLFSAALEQVDSGVILFDAQNRIVHFNKAMEVLSGWPCAEAVGRNLGILAPAAMRERYDSDLHPGSANRVRELASQPRDVQLVRKDGQMRWISVSLAQTPGADGQLHMAFIRDVTARRQRQERERLLSLGFDETQSAVLIADARGRVVHLNKGFCRLFGFDASQALRRHVARLLVPDRPRRRAVLAHAKRLLAGDPVCCDERVACRDGRPLWCSISINPIFDDYGTLANLVIVLMDITHTKVHEVLQHRMLDALVREVPTSEVMQMMCRDVEQTAPQVLCSVLRVEEGRLRTLAAPSLPEAYTRQVDGIPVGPGVGSCGTAAHTGQMVVARDIALDPNWQGISHLALEHGLAACWSTPIKASDGRVLGTFAFYYRHPHEPDAFHRRLVEVIVHLCALALEREEARNRIRRLAFYDDLTGLPNRNLLHAQTDQAIATAGAAGQALAVLFIDLDRFKQINDSFGHPGGDQLLRAVSRRLQDEAGTADIVGRLSGDEFVMVLSSCDAQSAGERAERILRRLSLPLQLDDVQIRPSASVGISMFPHDGHDTETLLHHADMAMYQAKNSGRNGARFYSREMDHNAQERLALETALREAVERRQLHLHYQPQVGIGDGCLRGVEALARWRHPHLGDVPPMRFIPLAEECGLIGDIGHWVLEEACAQLARWRRAGLEVPSVAVNLSPTNFHDLELPLRIEQVLRREALAPGDLTVEITEDVLLDTDPSTLRTLHAVHALGVRLSMDDFGTGYSSLSYLRLLPISELKLDRSFVRGIESDEVASALTRAIAHIGQSLRLTVVAEGVESAEQLRLLGEQGYCIAQGYHFTPALPAPELESWIRGRMPAIRTAQA</sequence>
<evidence type="ECO:0000313" key="6">
    <source>
        <dbReference type="Proteomes" id="UP000050902"/>
    </source>
</evidence>
<dbReference type="PROSITE" id="PS50887">
    <property type="entry name" value="GGDEF"/>
    <property type="match status" value="1"/>
</dbReference>
<feature type="domain" description="PAS" evidence="1">
    <location>
        <begin position="125"/>
        <end position="179"/>
    </location>
</feature>
<dbReference type="InterPro" id="IPR001633">
    <property type="entry name" value="EAL_dom"/>
</dbReference>
<dbReference type="Gene3D" id="3.30.450.40">
    <property type="match status" value="1"/>
</dbReference>
<evidence type="ECO:0000259" key="1">
    <source>
        <dbReference type="PROSITE" id="PS50112"/>
    </source>
</evidence>
<dbReference type="InterPro" id="IPR013767">
    <property type="entry name" value="PAS_fold"/>
</dbReference>
<organism evidence="5 6">
    <name type="scientific">Stenotrophomonas nitritireducens</name>
    <dbReference type="NCBI Taxonomy" id="83617"/>
    <lineage>
        <taxon>Bacteria</taxon>
        <taxon>Pseudomonadati</taxon>
        <taxon>Pseudomonadota</taxon>
        <taxon>Gammaproteobacteria</taxon>
        <taxon>Lysobacterales</taxon>
        <taxon>Lysobacteraceae</taxon>
        <taxon>Stenotrophomonas</taxon>
    </lineage>
</organism>
<dbReference type="Gene3D" id="3.20.20.450">
    <property type="entry name" value="EAL domain"/>
    <property type="match status" value="1"/>
</dbReference>
<dbReference type="InterPro" id="IPR000160">
    <property type="entry name" value="GGDEF_dom"/>
</dbReference>
<dbReference type="InterPro" id="IPR000700">
    <property type="entry name" value="PAS-assoc_C"/>
</dbReference>
<dbReference type="SUPFAM" id="SSF55073">
    <property type="entry name" value="Nucleotide cyclase"/>
    <property type="match status" value="1"/>
</dbReference>
<dbReference type="SMART" id="SM00065">
    <property type="entry name" value="GAF"/>
    <property type="match status" value="1"/>
</dbReference>
<dbReference type="PROSITE" id="PS50883">
    <property type="entry name" value="EAL"/>
    <property type="match status" value="1"/>
</dbReference>
<dbReference type="InterPro" id="IPR035965">
    <property type="entry name" value="PAS-like_dom_sf"/>
</dbReference>
<feature type="domain" description="PAS" evidence="1">
    <location>
        <begin position="1"/>
        <end position="89"/>
    </location>
</feature>
<dbReference type="CDD" id="cd01949">
    <property type="entry name" value="GGDEF"/>
    <property type="match status" value="1"/>
</dbReference>
<dbReference type="EMBL" id="LDJG01000008">
    <property type="protein sequence ID" value="KRG58519.1"/>
    <property type="molecule type" value="Genomic_DNA"/>
</dbReference>
<evidence type="ECO:0000313" key="5">
    <source>
        <dbReference type="EMBL" id="KRG58519.1"/>
    </source>
</evidence>
<feature type="domain" description="PAC" evidence="2">
    <location>
        <begin position="199"/>
        <end position="251"/>
    </location>
</feature>